<dbReference type="Gene3D" id="2.60.40.2020">
    <property type="match status" value="1"/>
</dbReference>
<dbReference type="Pfam" id="PF09394">
    <property type="entry name" value="Inhibitor_I42"/>
    <property type="match status" value="1"/>
</dbReference>
<evidence type="ECO:0000313" key="4">
    <source>
        <dbReference type="EMBL" id="MDR0184055.1"/>
    </source>
</evidence>
<accession>A0ABU1CGG6</accession>
<comment type="caution">
    <text evidence="4">The sequence shown here is derived from an EMBL/GenBank/DDBJ whole genome shotgun (WGS) entry which is preliminary data.</text>
</comment>
<dbReference type="InterPro" id="IPR036331">
    <property type="entry name" value="Chagasin-like_sf"/>
</dbReference>
<dbReference type="EMBL" id="JARUHG010000004">
    <property type="protein sequence ID" value="MDR0184055.1"/>
    <property type="molecule type" value="Genomic_DNA"/>
</dbReference>
<evidence type="ECO:0000256" key="2">
    <source>
        <dbReference type="ARBA" id="ARBA00022704"/>
    </source>
</evidence>
<dbReference type="SUPFAM" id="SSF141066">
    <property type="entry name" value="ICP-like"/>
    <property type="match status" value="1"/>
</dbReference>
<evidence type="ECO:0000256" key="1">
    <source>
        <dbReference type="ARBA" id="ARBA00022690"/>
    </source>
</evidence>
<reference evidence="4 5" key="1">
    <citation type="submission" date="2023-04" db="EMBL/GenBank/DDBJ databases">
        <title>Lysobacter sp. strain UC isolated from soil sample.</title>
        <authorList>
            <person name="Choksket S."/>
            <person name="Harshvardhan F."/>
            <person name="Rana R."/>
            <person name="Patil P.B."/>
            <person name="Korpole S."/>
        </authorList>
    </citation>
    <scope>NUCLEOTIDE SEQUENCE [LARGE SCALE GENOMIC DNA]</scope>
    <source>
        <strain evidence="4 5">UC</strain>
    </source>
</reference>
<evidence type="ECO:0000259" key="3">
    <source>
        <dbReference type="Pfam" id="PF09394"/>
    </source>
</evidence>
<gene>
    <name evidence="4" type="ORF">P8609_13910</name>
</gene>
<dbReference type="GO" id="GO:0030414">
    <property type="term" value="F:peptidase inhibitor activity"/>
    <property type="evidence" value="ECO:0007669"/>
    <property type="project" value="UniProtKB-KW"/>
</dbReference>
<name>A0ABU1CGG6_9GAMM</name>
<dbReference type="InterPro" id="IPR018990">
    <property type="entry name" value="Prot_inh_I42_chagasin"/>
</dbReference>
<proteinExistence type="predicted"/>
<organism evidence="4 5">
    <name type="scientific">Lysobacter arvi</name>
    <dbReference type="NCBI Taxonomy" id="3038776"/>
    <lineage>
        <taxon>Bacteria</taxon>
        <taxon>Pseudomonadati</taxon>
        <taxon>Pseudomonadota</taxon>
        <taxon>Gammaproteobacteria</taxon>
        <taxon>Lysobacterales</taxon>
        <taxon>Lysobacteraceae</taxon>
        <taxon>Lysobacter</taxon>
    </lineage>
</organism>
<keyword evidence="1 4" id="KW-0646">Protease inhibitor</keyword>
<sequence>MLLPAALLCGAAGTPAQDSERSHLRVGQALHVRLTASPATGHVWDFVGPLPPELRMERDPGLAPFDRTQPGAASIQTWTFRAARPGRAVLRFVYRRPWDPDATAAERREVDVVVE</sequence>
<dbReference type="Proteomes" id="UP001233535">
    <property type="component" value="Unassembled WGS sequence"/>
</dbReference>
<protein>
    <submittedName>
        <fullName evidence="4">Protease inhibitor I42 family protein</fullName>
    </submittedName>
</protein>
<evidence type="ECO:0000313" key="5">
    <source>
        <dbReference type="Proteomes" id="UP001233535"/>
    </source>
</evidence>
<keyword evidence="2" id="KW-0789">Thiol protease inhibitor</keyword>
<feature type="domain" description="Proteinase inhibitor I42 chagasin" evidence="3">
    <location>
        <begin position="24"/>
        <end position="109"/>
    </location>
</feature>
<keyword evidence="5" id="KW-1185">Reference proteome</keyword>